<evidence type="ECO:0000313" key="2">
    <source>
        <dbReference type="Proteomes" id="UP001172101"/>
    </source>
</evidence>
<dbReference type="RefSeq" id="XP_060297814.1">
    <property type="nucleotide sequence ID" value="XM_060433711.1"/>
</dbReference>
<organism evidence="1 2">
    <name type="scientific">Lasiosphaeria miniovina</name>
    <dbReference type="NCBI Taxonomy" id="1954250"/>
    <lineage>
        <taxon>Eukaryota</taxon>
        <taxon>Fungi</taxon>
        <taxon>Dikarya</taxon>
        <taxon>Ascomycota</taxon>
        <taxon>Pezizomycotina</taxon>
        <taxon>Sordariomycetes</taxon>
        <taxon>Sordariomycetidae</taxon>
        <taxon>Sordariales</taxon>
        <taxon>Lasiosphaeriaceae</taxon>
        <taxon>Lasiosphaeria</taxon>
    </lineage>
</organism>
<reference evidence="1" key="1">
    <citation type="submission" date="2023-06" db="EMBL/GenBank/DDBJ databases">
        <title>Genome-scale phylogeny and comparative genomics of the fungal order Sordariales.</title>
        <authorList>
            <consortium name="Lawrence Berkeley National Laboratory"/>
            <person name="Hensen N."/>
            <person name="Bonometti L."/>
            <person name="Westerberg I."/>
            <person name="Brannstrom I.O."/>
            <person name="Guillou S."/>
            <person name="Cros-Aarteil S."/>
            <person name="Calhoun S."/>
            <person name="Haridas S."/>
            <person name="Kuo A."/>
            <person name="Mondo S."/>
            <person name="Pangilinan J."/>
            <person name="Riley R."/>
            <person name="LaButti K."/>
            <person name="Andreopoulos B."/>
            <person name="Lipzen A."/>
            <person name="Chen C."/>
            <person name="Yanf M."/>
            <person name="Daum C."/>
            <person name="Ng V."/>
            <person name="Clum A."/>
            <person name="Steindorff A."/>
            <person name="Ohm R."/>
            <person name="Martin F."/>
            <person name="Silar P."/>
            <person name="Natvig D."/>
            <person name="Lalanne C."/>
            <person name="Gautier V."/>
            <person name="Ament-velasquez S.L."/>
            <person name="Kruys A."/>
            <person name="Hutchinson M.I."/>
            <person name="Powell A.J."/>
            <person name="Barry K."/>
            <person name="Miller A.N."/>
            <person name="Grigoriev I.V."/>
            <person name="Debuchy R."/>
            <person name="Gladieux P."/>
            <person name="Thoren M.H."/>
            <person name="Johannesson H."/>
        </authorList>
    </citation>
    <scope>NUCLEOTIDE SEQUENCE</scope>
    <source>
        <strain evidence="1">SMH2392-1A</strain>
    </source>
</reference>
<keyword evidence="2" id="KW-1185">Reference proteome</keyword>
<protein>
    <submittedName>
        <fullName evidence="1">Uncharacterized protein</fullName>
    </submittedName>
</protein>
<sequence length="259" mass="28905">MNSRRKNGTYHEAQEFCPHVGIPTLLVGDQVSSGVFRSSFPAQSITLPNLRLSTARPHTTILVRNLANLPPSHDRARQEADSWQMTERKILRRLGRPEVGVVVYFPHGKQEHNLEASWPAHDDKQLNFALECQGDRLYRGILVFSRPGATPSTVGIVFVALLDSRDLLSEWTCIIVEASRLEGVAGNDSELRRLSRDAAAGIDDWTRRAEGGKGPRYRVELGNETYSVRLIDHGEVDGHASVSYGKEHVIMAQVEFLIS</sequence>
<dbReference type="EMBL" id="JAUIRO010000003">
    <property type="protein sequence ID" value="KAK0721890.1"/>
    <property type="molecule type" value="Genomic_DNA"/>
</dbReference>
<name>A0AA40ATT8_9PEZI</name>
<dbReference type="AlphaFoldDB" id="A0AA40ATT8"/>
<gene>
    <name evidence="1" type="ORF">B0T26DRAFT_195611</name>
</gene>
<evidence type="ECO:0000313" key="1">
    <source>
        <dbReference type="EMBL" id="KAK0721890.1"/>
    </source>
</evidence>
<dbReference type="GeneID" id="85316981"/>
<dbReference type="Proteomes" id="UP001172101">
    <property type="component" value="Unassembled WGS sequence"/>
</dbReference>
<comment type="caution">
    <text evidence="1">The sequence shown here is derived from an EMBL/GenBank/DDBJ whole genome shotgun (WGS) entry which is preliminary data.</text>
</comment>
<proteinExistence type="predicted"/>
<accession>A0AA40ATT8</accession>